<evidence type="ECO:0000256" key="1">
    <source>
        <dbReference type="ARBA" id="ARBA00022679"/>
    </source>
</evidence>
<evidence type="ECO:0000313" key="7">
    <source>
        <dbReference type="EMBL" id="MBO8457104.1"/>
    </source>
</evidence>
<dbReference type="AlphaFoldDB" id="A0A9D9HNM2"/>
<dbReference type="GO" id="GO:0043633">
    <property type="term" value="P:polyadenylation-dependent RNA catabolic process"/>
    <property type="evidence" value="ECO:0007669"/>
    <property type="project" value="InterPro"/>
</dbReference>
<dbReference type="InterPro" id="IPR002646">
    <property type="entry name" value="PolA_pol_head_dom"/>
</dbReference>
<dbReference type="GO" id="GO:1990817">
    <property type="term" value="F:poly(A) RNA polymerase activity"/>
    <property type="evidence" value="ECO:0007669"/>
    <property type="project" value="UniProtKB-EC"/>
</dbReference>
<evidence type="ECO:0000256" key="3">
    <source>
        <dbReference type="RuleBase" id="RU003953"/>
    </source>
</evidence>
<dbReference type="Pfam" id="PF12627">
    <property type="entry name" value="PolyA_pol_RNAbd"/>
    <property type="match status" value="1"/>
</dbReference>
<dbReference type="EC" id="2.7.7.19" evidence="7"/>
<evidence type="ECO:0000256" key="4">
    <source>
        <dbReference type="SAM" id="MobiDB-lite"/>
    </source>
</evidence>
<dbReference type="Pfam" id="PF01743">
    <property type="entry name" value="PolyA_pol"/>
    <property type="match status" value="1"/>
</dbReference>
<dbReference type="SUPFAM" id="SSF81891">
    <property type="entry name" value="Poly A polymerase C-terminal region-like"/>
    <property type="match status" value="1"/>
</dbReference>
<keyword evidence="1 3" id="KW-0808">Transferase</keyword>
<evidence type="ECO:0000259" key="5">
    <source>
        <dbReference type="Pfam" id="PF01743"/>
    </source>
</evidence>
<sequence length="382" mass="43478">MLTRYTSSGGRVCKQALIYTLEEHGIKRENIDPDALRIIERLNSAGFKAYLVGGAVRDLLLHKIPKDFDIVTNAEPQKIKKLFRNSRIIGKRFRLVHIFFGPKIFEVSTFRSSKDGSVGNVFGTMDEDVMRRDFTLNALYYDTAKQFIIDYVGGVKDIKKKIVRPVISKKIIFKDDPVRMLRGVKYGASSDFKLQSSLSRLIKKQAFLLEPVSPSRLTEELIKILNSGKAARIISACSDHGLYMYLQPSAADLMDSSKEFEKKYYDSLSELDSIVSSSFETRLGRKLTSLIDSFIDYIGFEETGDVQGIYYKVYRECRKFILPINPPRVELEYAVKFCLKKRGYKIPAKKRKPPVPVVNGKQGAELPKTSLEIPQKLPAPEF</sequence>
<evidence type="ECO:0000256" key="2">
    <source>
        <dbReference type="ARBA" id="ARBA00022741"/>
    </source>
</evidence>
<reference evidence="7" key="1">
    <citation type="submission" date="2020-10" db="EMBL/GenBank/DDBJ databases">
        <authorList>
            <person name="Gilroy R."/>
        </authorList>
    </citation>
    <scope>NUCLEOTIDE SEQUENCE</scope>
    <source>
        <strain evidence="7">10532</strain>
    </source>
</reference>
<dbReference type="GO" id="GO:0003723">
    <property type="term" value="F:RNA binding"/>
    <property type="evidence" value="ECO:0007669"/>
    <property type="project" value="UniProtKB-KW"/>
</dbReference>
<keyword evidence="3" id="KW-0694">RNA-binding</keyword>
<keyword evidence="7" id="KW-0548">Nucleotidyltransferase</keyword>
<dbReference type="InterPro" id="IPR043519">
    <property type="entry name" value="NT_sf"/>
</dbReference>
<comment type="similarity">
    <text evidence="3">Belongs to the tRNA nucleotidyltransferase/poly(A) polymerase family.</text>
</comment>
<dbReference type="GO" id="GO:0006396">
    <property type="term" value="P:RNA processing"/>
    <property type="evidence" value="ECO:0007669"/>
    <property type="project" value="InterPro"/>
</dbReference>
<dbReference type="Gene3D" id="1.10.3090.10">
    <property type="entry name" value="cca-adding enzyme, domain 2"/>
    <property type="match status" value="1"/>
</dbReference>
<dbReference type="InterPro" id="IPR032828">
    <property type="entry name" value="PolyA_RNA-bd"/>
</dbReference>
<feature type="region of interest" description="Disordered" evidence="4">
    <location>
        <begin position="349"/>
        <end position="382"/>
    </location>
</feature>
<dbReference type="Gene3D" id="3.30.460.10">
    <property type="entry name" value="Beta Polymerase, domain 2"/>
    <property type="match status" value="1"/>
</dbReference>
<feature type="domain" description="tRNA nucleotidyltransferase/poly(A) polymerase RNA and SrmB- binding" evidence="6">
    <location>
        <begin position="191"/>
        <end position="252"/>
    </location>
</feature>
<comment type="caution">
    <text evidence="7">The sequence shown here is derived from an EMBL/GenBank/DDBJ whole genome shotgun (WGS) entry which is preliminary data.</text>
</comment>
<dbReference type="GO" id="GO:0000166">
    <property type="term" value="F:nucleotide binding"/>
    <property type="evidence" value="ECO:0007669"/>
    <property type="project" value="UniProtKB-KW"/>
</dbReference>
<dbReference type="EMBL" id="JADIMM010000029">
    <property type="protein sequence ID" value="MBO8457104.1"/>
    <property type="molecule type" value="Genomic_DNA"/>
</dbReference>
<reference evidence="7" key="2">
    <citation type="journal article" date="2021" name="PeerJ">
        <title>Extensive microbial diversity within the chicken gut microbiome revealed by metagenomics and culture.</title>
        <authorList>
            <person name="Gilroy R."/>
            <person name="Ravi A."/>
            <person name="Getino M."/>
            <person name="Pursley I."/>
            <person name="Horton D.L."/>
            <person name="Alikhan N.F."/>
            <person name="Baker D."/>
            <person name="Gharbi K."/>
            <person name="Hall N."/>
            <person name="Watson M."/>
            <person name="Adriaenssens E.M."/>
            <person name="Foster-Nyarko E."/>
            <person name="Jarju S."/>
            <person name="Secka A."/>
            <person name="Antonio M."/>
            <person name="Oren A."/>
            <person name="Chaudhuri R.R."/>
            <person name="La Ragione R."/>
            <person name="Hildebrand F."/>
            <person name="Pallen M.J."/>
        </authorList>
    </citation>
    <scope>NUCLEOTIDE SEQUENCE</scope>
    <source>
        <strain evidence="7">10532</strain>
    </source>
</reference>
<proteinExistence type="inferred from homology"/>
<dbReference type="SUPFAM" id="SSF81301">
    <property type="entry name" value="Nucleotidyltransferase"/>
    <property type="match status" value="1"/>
</dbReference>
<accession>A0A9D9HNM2</accession>
<keyword evidence="2" id="KW-0547">Nucleotide-binding</keyword>
<dbReference type="NCBIfam" id="TIGR01942">
    <property type="entry name" value="pcnB"/>
    <property type="match status" value="1"/>
</dbReference>
<dbReference type="PANTHER" id="PTHR43051">
    <property type="entry name" value="POLYNUCLEOTIDE ADENYLYLTRANSFERASE FAMILY PROTEIN"/>
    <property type="match status" value="1"/>
</dbReference>
<dbReference type="InterPro" id="IPR052191">
    <property type="entry name" value="tRNA_ntf/polyA_polymerase_I"/>
</dbReference>
<feature type="domain" description="Poly A polymerase head" evidence="5">
    <location>
        <begin position="49"/>
        <end position="164"/>
    </location>
</feature>
<evidence type="ECO:0000259" key="6">
    <source>
        <dbReference type="Pfam" id="PF12627"/>
    </source>
</evidence>
<name>A0A9D9HNM2_9SPIR</name>
<dbReference type="CDD" id="cd05398">
    <property type="entry name" value="NT_ClassII-CCAase"/>
    <property type="match status" value="1"/>
</dbReference>
<gene>
    <name evidence="7" type="primary">pcnB</name>
    <name evidence="7" type="ORF">IAA81_02610</name>
</gene>
<dbReference type="PANTHER" id="PTHR43051:SF1">
    <property type="entry name" value="POLYNUCLEOTIDE ADENYLYLTRANSFERASE FAMILY PROTEIN"/>
    <property type="match status" value="1"/>
</dbReference>
<protein>
    <submittedName>
        <fullName evidence="7">Polynucleotide adenylyltransferase PcnB</fullName>
        <ecNumber evidence="7">2.7.7.19</ecNumber>
    </submittedName>
</protein>
<evidence type="ECO:0000313" key="8">
    <source>
        <dbReference type="Proteomes" id="UP000823638"/>
    </source>
</evidence>
<dbReference type="Proteomes" id="UP000823638">
    <property type="component" value="Unassembled WGS sequence"/>
</dbReference>
<organism evidence="7 8">
    <name type="scientific">Candidatus Gallitreponema excrementavium</name>
    <dbReference type="NCBI Taxonomy" id="2840840"/>
    <lineage>
        <taxon>Bacteria</taxon>
        <taxon>Pseudomonadati</taxon>
        <taxon>Spirochaetota</taxon>
        <taxon>Spirochaetia</taxon>
        <taxon>Spirochaetales</taxon>
        <taxon>Candidatus Gallitreponema</taxon>
    </lineage>
</organism>
<dbReference type="InterPro" id="IPR010206">
    <property type="entry name" value="PolA_pol_I"/>
</dbReference>